<name>A0A4Y2BTZ4_ARAVE</name>
<gene>
    <name evidence="1" type="ORF">AVEN_235662_1</name>
</gene>
<accession>A0A4Y2BTZ4</accession>
<keyword evidence="2" id="KW-1185">Reference proteome</keyword>
<evidence type="ECO:0000313" key="2">
    <source>
        <dbReference type="Proteomes" id="UP000499080"/>
    </source>
</evidence>
<dbReference type="EMBL" id="BGPR01000103">
    <property type="protein sequence ID" value="GBL94584.1"/>
    <property type="molecule type" value="Genomic_DNA"/>
</dbReference>
<evidence type="ECO:0000313" key="1">
    <source>
        <dbReference type="EMBL" id="GBL94584.1"/>
    </source>
</evidence>
<sequence>MLSGTSYGAETSALLKVYKALIRSKLDYGCVVYGSASKSVLKALDTVHHQGLRLSLGAFRTSPIQSIYVLCKEPSLELSPSGAHLL</sequence>
<reference evidence="1 2" key="1">
    <citation type="journal article" date="2019" name="Sci. Rep.">
        <title>Orb-weaving spider Araneus ventricosus genome elucidates the spidroin gene catalogue.</title>
        <authorList>
            <person name="Kono N."/>
            <person name="Nakamura H."/>
            <person name="Ohtoshi R."/>
            <person name="Moran D.A.P."/>
            <person name="Shinohara A."/>
            <person name="Yoshida Y."/>
            <person name="Fujiwara M."/>
            <person name="Mori M."/>
            <person name="Tomita M."/>
            <person name="Arakawa K."/>
        </authorList>
    </citation>
    <scope>NUCLEOTIDE SEQUENCE [LARGE SCALE GENOMIC DNA]</scope>
</reference>
<dbReference type="OrthoDB" id="6436497at2759"/>
<organism evidence="1 2">
    <name type="scientific">Araneus ventricosus</name>
    <name type="common">Orbweaver spider</name>
    <name type="synonym">Epeira ventricosa</name>
    <dbReference type="NCBI Taxonomy" id="182803"/>
    <lineage>
        <taxon>Eukaryota</taxon>
        <taxon>Metazoa</taxon>
        <taxon>Ecdysozoa</taxon>
        <taxon>Arthropoda</taxon>
        <taxon>Chelicerata</taxon>
        <taxon>Arachnida</taxon>
        <taxon>Araneae</taxon>
        <taxon>Araneomorphae</taxon>
        <taxon>Entelegynae</taxon>
        <taxon>Araneoidea</taxon>
        <taxon>Araneidae</taxon>
        <taxon>Araneus</taxon>
    </lineage>
</organism>
<protein>
    <submittedName>
        <fullName evidence="1">Uncharacterized protein</fullName>
    </submittedName>
</protein>
<proteinExistence type="predicted"/>
<comment type="caution">
    <text evidence="1">The sequence shown here is derived from an EMBL/GenBank/DDBJ whole genome shotgun (WGS) entry which is preliminary data.</text>
</comment>
<dbReference type="AlphaFoldDB" id="A0A4Y2BTZ4"/>
<dbReference type="Proteomes" id="UP000499080">
    <property type="component" value="Unassembled WGS sequence"/>
</dbReference>